<dbReference type="InterPro" id="IPR007409">
    <property type="entry name" value="Restrct_endonuc_type1_HsdR_N"/>
</dbReference>
<evidence type="ECO:0000313" key="14">
    <source>
        <dbReference type="EMBL" id="MBC5668624.1"/>
    </source>
</evidence>
<keyword evidence="8" id="KW-0255">Endonuclease</keyword>
<dbReference type="InterPro" id="IPR055180">
    <property type="entry name" value="HsdR_RecA-like_helicase_dom_2"/>
</dbReference>
<organism evidence="14 15">
    <name type="scientific">Eubacterium segne</name>
    <dbReference type="NCBI Taxonomy" id="2763045"/>
    <lineage>
        <taxon>Bacteria</taxon>
        <taxon>Bacillati</taxon>
        <taxon>Bacillota</taxon>
        <taxon>Clostridia</taxon>
        <taxon>Eubacteriales</taxon>
        <taxon>Eubacteriaceae</taxon>
        <taxon>Eubacterium</taxon>
    </lineage>
</organism>
<evidence type="ECO:0000256" key="1">
    <source>
        <dbReference type="ARBA" id="ARBA00000851"/>
    </source>
</evidence>
<dbReference type="InterPro" id="IPR004473">
    <property type="entry name" value="Restrct_endonuc_typeI_HsdR"/>
</dbReference>
<comment type="similarity">
    <text evidence="3">Belongs to the type-I restriction system S methylase family.</text>
</comment>
<evidence type="ECO:0000256" key="12">
    <source>
        <dbReference type="RuleBase" id="RU364115"/>
    </source>
</evidence>
<dbReference type="Gene3D" id="3.40.50.300">
    <property type="entry name" value="P-loop containing nucleotide triphosphate hydrolases"/>
    <property type="match status" value="2"/>
</dbReference>
<dbReference type="InterPro" id="IPR000055">
    <property type="entry name" value="Restrct_endonuc_typeI_TRD"/>
</dbReference>
<comment type="subunit">
    <text evidence="4 12">The type I restriction/modification system is composed of three polypeptides R, M and S.</text>
</comment>
<keyword evidence="5" id="KW-0540">Nuclease</keyword>
<dbReference type="InterPro" id="IPR044946">
    <property type="entry name" value="Restrct_endonuc_typeI_TRD_sf"/>
</dbReference>
<dbReference type="Pfam" id="PF22679">
    <property type="entry name" value="T1R_D3-like"/>
    <property type="match status" value="1"/>
</dbReference>
<proteinExistence type="inferred from homology"/>
<dbReference type="Pfam" id="PF18766">
    <property type="entry name" value="SWI2_SNF2"/>
    <property type="match status" value="1"/>
</dbReference>
<keyword evidence="10 12" id="KW-0067">ATP-binding</keyword>
<sequence>MTTRRGLTYKPSDIRKNGVRVLRSSNIAEDSFTLSDEDVFVVREAVNIDYARANDILITAANGSSRLVGKHTIISGIPEESAVHGGFMLLGTTKEPHFVNALMGSSWYRRFIELFVAGGNGAIGNLNKNDLDNQEIAIPSEEEQKIIGAFFRQLDHLIALHQSEQITINYIKNRRKSMSGFSKELEFESALITALQSNGWEKQIIKNPTEDQLIQNWANILFENNREIDRLNDCPLTREEMDELIEQIKNLRTPLALNGFINGKTVSITRKNPDDTLHYGKEVSLKIYDRMEIAAGQSRYQIVEQPIFKRHEKVLQDRRGDIMLLINGMPVFHIELKRTGVPVSEATNQIMKYAHEGVFTGIFSLIQIFFAMNPEETLYFANPGPDGRFNTDFFFHWADFNNEPINDWRVIASTILSIPLAHQLVGFYTVADDSDGVLKVMRSYQYYAANRISDCVSKKDWKDGNQLGGYVWHTTGSGKTMTSFKSAQLIANSKDADKVVFLMDRIELGTQSLKEYRAFADNVDDVQETEDTIMLIGKLKSIDPKDTLIVSSIQKMSNIKKDAAIKMRTKDLEDMQAKRIVFIIDECHRSTFGEMLSTIKETFPNALFFGFTGTPVFTENEKVMSTTADIFGNELHRYSIADGIRDKNVLGFDPSMVMVYKDRDIRNKVALYKAKAESIEEALQDPEKSKKYYHYMSDQKVPMADTYLDDGTVIKGIESYLPREQYENDNYQYAIVDDIADNWLVMSRNNKFHAIFATSSIPEAISYYKKFKERMPKLKVTGLFDPTIDNASGQKSLDKEDGLKEMLEDYNELYDQHFDIGGYASFKKDASARLAHKKPYERIKQEQQLDLLIVVNQMLTGFDSKWINTLYLDKVLAYQNLIQAFSRTNRLFNINEKPFGSIRYYRKPHTMKQNIELAVKLYSGDRPAGLFVDHLPQNVEHMNLTFKEMMDVFAGAGVANLEKLPDDTTSKAKFAKLFRQFSTYLQAAEIQGFDWKDIVDEDEDDGESIYIKVLPTEDMYNILLQRYKELRKKDSDSSSDDGDDNGEITFEIDPYLTELKTETIDYNYMNSRFEKWLKALQQPNVSEEELNDTLEQLHNSFAFLSQEDQKMANLFLHDVQTGDAILQEGLTLQDYIYRYSNDAKRSQIERLSKYFGVDVDLVNALLNANVTKENINEYGRFDALKASVIKEDAQEYFACTEGEKMPMFKVNNRVNSFLEDFILSGGKDIKEPENWDR</sequence>
<dbReference type="Pfam" id="PF01420">
    <property type="entry name" value="Methylase_S"/>
    <property type="match status" value="1"/>
</dbReference>
<dbReference type="Pfam" id="PF12008">
    <property type="entry name" value="EcoR124_C"/>
    <property type="match status" value="1"/>
</dbReference>
<keyword evidence="15" id="KW-1185">Reference proteome</keyword>
<evidence type="ECO:0000256" key="11">
    <source>
        <dbReference type="ARBA" id="ARBA00023125"/>
    </source>
</evidence>
<dbReference type="Pfam" id="PF04313">
    <property type="entry name" value="HSDR_N"/>
    <property type="match status" value="1"/>
</dbReference>
<evidence type="ECO:0000256" key="9">
    <source>
        <dbReference type="ARBA" id="ARBA00022801"/>
    </source>
</evidence>
<evidence type="ECO:0000256" key="4">
    <source>
        <dbReference type="ARBA" id="ARBA00011296"/>
    </source>
</evidence>
<dbReference type="GO" id="GO:0009035">
    <property type="term" value="F:type I site-specific deoxyribonuclease activity"/>
    <property type="evidence" value="ECO:0007669"/>
    <property type="project" value="UniProtKB-EC"/>
</dbReference>
<evidence type="ECO:0000256" key="7">
    <source>
        <dbReference type="ARBA" id="ARBA00022747"/>
    </source>
</evidence>
<protein>
    <recommendedName>
        <fullName evidence="12">Type I restriction enzyme endonuclease subunit</fullName>
        <shortName evidence="12">R protein</shortName>
        <ecNumber evidence="12">3.1.21.3</ecNumber>
    </recommendedName>
    <alternativeName>
        <fullName evidence="12">Type-1 restriction enzyme R protein</fullName>
    </alternativeName>
</protein>
<dbReference type="EC" id="3.1.21.3" evidence="12"/>
<keyword evidence="9 12" id="KW-0378">Hydrolase</keyword>
<evidence type="ECO:0000259" key="13">
    <source>
        <dbReference type="SMART" id="SM00487"/>
    </source>
</evidence>
<evidence type="ECO:0000256" key="3">
    <source>
        <dbReference type="ARBA" id="ARBA00010923"/>
    </source>
</evidence>
<keyword evidence="6 12" id="KW-0547">Nucleotide-binding</keyword>
<dbReference type="Gene3D" id="3.90.220.20">
    <property type="entry name" value="DNA methylase specificity domains"/>
    <property type="match status" value="1"/>
</dbReference>
<gene>
    <name evidence="14" type="ORF">H8S00_11650</name>
</gene>
<dbReference type="InterPro" id="IPR040980">
    <property type="entry name" value="SWI2_SNF2"/>
</dbReference>
<dbReference type="Gene3D" id="3.90.1570.50">
    <property type="match status" value="1"/>
</dbReference>
<accession>A0ABR7F4S8</accession>
<keyword evidence="7 12" id="KW-0680">Restriction system</keyword>
<dbReference type="InterPro" id="IPR014001">
    <property type="entry name" value="Helicase_ATP-bd"/>
</dbReference>
<comment type="caution">
    <text evidence="14">The sequence shown here is derived from an EMBL/GenBank/DDBJ whole genome shotgun (WGS) entry which is preliminary data.</text>
</comment>
<dbReference type="InterPro" id="IPR051268">
    <property type="entry name" value="Type-I_R_enzyme_R_subunit"/>
</dbReference>
<dbReference type="SMART" id="SM00487">
    <property type="entry name" value="DEXDc"/>
    <property type="match status" value="1"/>
</dbReference>
<keyword evidence="11 12" id="KW-0238">DNA-binding</keyword>
<comment type="function">
    <text evidence="12">Subunit R is required for both nuclease and ATPase activities, but not for modification.</text>
</comment>
<comment type="similarity">
    <text evidence="2 12">Belongs to the HsdR family.</text>
</comment>
<dbReference type="EMBL" id="JACOOZ010000009">
    <property type="protein sequence ID" value="MBC5668624.1"/>
    <property type="molecule type" value="Genomic_DNA"/>
</dbReference>
<evidence type="ECO:0000256" key="2">
    <source>
        <dbReference type="ARBA" id="ARBA00008598"/>
    </source>
</evidence>
<dbReference type="PANTHER" id="PTHR30195:SF16">
    <property type="entry name" value="TYPE I RESTRICTION ENZYME ENDONUCLEASE SUBUNIT"/>
    <property type="match status" value="1"/>
</dbReference>
<dbReference type="InterPro" id="IPR022625">
    <property type="entry name" value="TypeI_RM_Rsu_C"/>
</dbReference>
<dbReference type="PANTHER" id="PTHR30195">
    <property type="entry name" value="TYPE I SITE-SPECIFIC DEOXYRIBONUCLEASE PROTEIN SUBUNIT M AND R"/>
    <property type="match status" value="1"/>
</dbReference>
<evidence type="ECO:0000256" key="10">
    <source>
        <dbReference type="ARBA" id="ARBA00022840"/>
    </source>
</evidence>
<dbReference type="CDD" id="cd22332">
    <property type="entry name" value="HsdR_N"/>
    <property type="match status" value="1"/>
</dbReference>
<evidence type="ECO:0000256" key="8">
    <source>
        <dbReference type="ARBA" id="ARBA00022759"/>
    </source>
</evidence>
<comment type="catalytic activity">
    <reaction evidence="1 12">
        <text>Endonucleolytic cleavage of DNA to give random double-stranded fragments with terminal 5'-phosphates, ATP is simultaneously hydrolyzed.</text>
        <dbReference type="EC" id="3.1.21.3"/>
    </reaction>
</comment>
<feature type="domain" description="Helicase ATP-binding" evidence="13">
    <location>
        <begin position="437"/>
        <end position="641"/>
    </location>
</feature>
<dbReference type="CDD" id="cd18800">
    <property type="entry name" value="SF2_C_EcoR124I-like"/>
    <property type="match status" value="1"/>
</dbReference>
<dbReference type="Proteomes" id="UP000597877">
    <property type="component" value="Unassembled WGS sequence"/>
</dbReference>
<evidence type="ECO:0000313" key="15">
    <source>
        <dbReference type="Proteomes" id="UP000597877"/>
    </source>
</evidence>
<dbReference type="SUPFAM" id="SSF116734">
    <property type="entry name" value="DNA methylase specificity domain"/>
    <property type="match status" value="1"/>
</dbReference>
<name>A0ABR7F4S8_9FIRM</name>
<dbReference type="NCBIfam" id="TIGR00348">
    <property type="entry name" value="hsdR"/>
    <property type="match status" value="1"/>
</dbReference>
<reference evidence="14 15" key="1">
    <citation type="submission" date="2020-08" db="EMBL/GenBank/DDBJ databases">
        <title>Genome public.</title>
        <authorList>
            <person name="Liu C."/>
            <person name="Sun Q."/>
        </authorList>
    </citation>
    <scope>NUCLEOTIDE SEQUENCE [LARGE SCALE GENOMIC DNA]</scope>
    <source>
        <strain evidence="14 15">BX4</strain>
    </source>
</reference>
<dbReference type="InterPro" id="IPR027417">
    <property type="entry name" value="P-loop_NTPase"/>
</dbReference>
<evidence type="ECO:0000256" key="5">
    <source>
        <dbReference type="ARBA" id="ARBA00022722"/>
    </source>
</evidence>
<evidence type="ECO:0000256" key="6">
    <source>
        <dbReference type="ARBA" id="ARBA00022741"/>
    </source>
</evidence>
<dbReference type="SUPFAM" id="SSF52540">
    <property type="entry name" value="P-loop containing nucleoside triphosphate hydrolases"/>
    <property type="match status" value="1"/>
</dbReference>